<feature type="domain" description="PhoD-like phosphatase metallophosphatase" evidence="1">
    <location>
        <begin position="180"/>
        <end position="507"/>
    </location>
</feature>
<dbReference type="InterPro" id="IPR018946">
    <property type="entry name" value="PhoD-like_MPP"/>
</dbReference>
<dbReference type="Gene3D" id="3.60.21.70">
    <property type="entry name" value="PhoD-like phosphatase"/>
    <property type="match status" value="1"/>
</dbReference>
<evidence type="ECO:0000259" key="1">
    <source>
        <dbReference type="Pfam" id="PF09423"/>
    </source>
</evidence>
<dbReference type="STRING" id="85558.T45_00569"/>
<gene>
    <name evidence="3" type="ORF">STRTUCAR8_03908</name>
</gene>
<dbReference type="EMBL" id="AEJB01000207">
    <property type="protein sequence ID" value="ELP68656.1"/>
    <property type="molecule type" value="Genomic_DNA"/>
</dbReference>
<sequence>MSVCLRCHGSFRRSKRPPRQRSSTVSGVVSPGRRRFLTVGAGVVGAAASGQLLLAGTARAAQSPLPSGVFSLGVASGDPLPDGVVLWTRLAPDPLHGGGMPDRAVVVEWQISEDSRFRRKVKRGYAWARPELGHSVHADVRGLLPDRQYWYRFRTSGQLSPVGRTRTAPRQLASGSHLRLALASCQNWQHGYFTPYADMLAQDPDVVVFVGDYIYESTSAITGVRKHEGTGEPTTLVQYRNRYAQYHSDPHLKAMHAAAPFVVTFDDHEVDNDFAGDVPQDPDKQTPEAFAARLTAAYQAYYEHMPVRATAVPNGPHIRMHRRLDFGRLVRLNVLDTRQFRSDQATTQAGAQDPAMTMLGAAQKQWLLNSLHGSQARWNLIASQIMMAETDLRIGEGKLWYYDAWDGYQVERNALLGEFANVRNPVVLSGDRHVTMISDLKRDFADPRSAVVGAEFVGTSISSGGDQDAVAFHKQWDALKGDNPHWKVIDNHRGYHLFDIRRGGIDAQVRIADTVTRSTSASRTLAKLHVESGKPGVRTV</sequence>
<dbReference type="PROSITE" id="PS51318">
    <property type="entry name" value="TAT"/>
    <property type="match status" value="1"/>
</dbReference>
<dbReference type="PANTHER" id="PTHR43606:SF2">
    <property type="entry name" value="ALKALINE PHOSPHATASE FAMILY PROTEIN (AFU_ORTHOLOGUE AFUA_5G03860)"/>
    <property type="match status" value="1"/>
</dbReference>
<dbReference type="InterPro" id="IPR038607">
    <property type="entry name" value="PhoD-like_sf"/>
</dbReference>
<dbReference type="Gene3D" id="2.60.40.380">
    <property type="entry name" value="Purple acid phosphatase-like, N-terminal"/>
    <property type="match status" value="1"/>
</dbReference>
<accession>L7FC98</accession>
<dbReference type="InterPro" id="IPR006311">
    <property type="entry name" value="TAT_signal"/>
</dbReference>
<dbReference type="PATRIC" id="fig|698760.3.peg.2642"/>
<dbReference type="AlphaFoldDB" id="L7FC98"/>
<reference evidence="3 4" key="1">
    <citation type="journal article" date="2011" name="Plasmid">
        <title>Streptomyces turgidiscabies Car8 contains a modular pathogenicity island that shares virulence genes with other actinobacterial plant pathogens.</title>
        <authorList>
            <person name="Huguet-Tapia J.C."/>
            <person name="Badger J.H."/>
            <person name="Loria R."/>
            <person name="Pettis G.S."/>
        </authorList>
    </citation>
    <scope>NUCLEOTIDE SEQUENCE [LARGE SCALE GENOMIC DNA]</scope>
    <source>
        <strain evidence="3 4">Car8</strain>
    </source>
</reference>
<dbReference type="Proteomes" id="UP000010931">
    <property type="component" value="Unassembled WGS sequence"/>
</dbReference>
<dbReference type="InterPro" id="IPR029052">
    <property type="entry name" value="Metallo-depent_PP-like"/>
</dbReference>
<dbReference type="Pfam" id="PF09423">
    <property type="entry name" value="PhoD"/>
    <property type="match status" value="1"/>
</dbReference>
<evidence type="ECO:0000259" key="2">
    <source>
        <dbReference type="Pfam" id="PF16655"/>
    </source>
</evidence>
<proteinExistence type="predicted"/>
<dbReference type="CDD" id="cd07389">
    <property type="entry name" value="MPP_PhoD"/>
    <property type="match status" value="1"/>
</dbReference>
<comment type="caution">
    <text evidence="3">The sequence shown here is derived from an EMBL/GenBank/DDBJ whole genome shotgun (WGS) entry which is preliminary data.</text>
</comment>
<evidence type="ECO:0000313" key="3">
    <source>
        <dbReference type="EMBL" id="ELP68656.1"/>
    </source>
</evidence>
<dbReference type="InterPro" id="IPR032093">
    <property type="entry name" value="PhoD_N"/>
</dbReference>
<feature type="domain" description="Phospholipase D N-terminal" evidence="2">
    <location>
        <begin position="72"/>
        <end position="167"/>
    </location>
</feature>
<dbReference type="PANTHER" id="PTHR43606">
    <property type="entry name" value="PHOSPHATASE, PUTATIVE (AFU_ORTHOLOGUE AFUA_6G08710)-RELATED"/>
    <property type="match status" value="1"/>
</dbReference>
<name>L7FC98_STRT8</name>
<dbReference type="InterPro" id="IPR052900">
    <property type="entry name" value="Phospholipid_Metab_Enz"/>
</dbReference>
<dbReference type="SUPFAM" id="SSF56300">
    <property type="entry name" value="Metallo-dependent phosphatases"/>
    <property type="match status" value="1"/>
</dbReference>
<protein>
    <submittedName>
        <fullName evidence="3">PhoD-like phosphatase</fullName>
    </submittedName>
</protein>
<dbReference type="Pfam" id="PF16655">
    <property type="entry name" value="PhoD_N"/>
    <property type="match status" value="1"/>
</dbReference>
<keyword evidence="4" id="KW-1185">Reference proteome</keyword>
<organism evidence="3 4">
    <name type="scientific">Streptomyces turgidiscabies (strain Car8)</name>
    <dbReference type="NCBI Taxonomy" id="698760"/>
    <lineage>
        <taxon>Bacteria</taxon>
        <taxon>Bacillati</taxon>
        <taxon>Actinomycetota</taxon>
        <taxon>Actinomycetes</taxon>
        <taxon>Kitasatosporales</taxon>
        <taxon>Streptomycetaceae</taxon>
        <taxon>Streptomyces</taxon>
    </lineage>
</organism>
<evidence type="ECO:0000313" key="4">
    <source>
        <dbReference type="Proteomes" id="UP000010931"/>
    </source>
</evidence>